<keyword evidence="3" id="KW-1185">Reference proteome</keyword>
<proteinExistence type="predicted"/>
<organism evidence="2 3">
    <name type="scientific">Haloferula chungangensis</name>
    <dbReference type="NCBI Taxonomy" id="1048331"/>
    <lineage>
        <taxon>Bacteria</taxon>
        <taxon>Pseudomonadati</taxon>
        <taxon>Verrucomicrobiota</taxon>
        <taxon>Verrucomicrobiia</taxon>
        <taxon>Verrucomicrobiales</taxon>
        <taxon>Verrucomicrobiaceae</taxon>
        <taxon>Haloferula</taxon>
    </lineage>
</organism>
<protein>
    <submittedName>
        <fullName evidence="2">Uncharacterized protein</fullName>
    </submittedName>
</protein>
<evidence type="ECO:0000313" key="2">
    <source>
        <dbReference type="EMBL" id="MFC7337230.1"/>
    </source>
</evidence>
<gene>
    <name evidence="2" type="ORF">ACFQY0_08575</name>
</gene>
<feature type="compositionally biased region" description="Basic and acidic residues" evidence="1">
    <location>
        <begin position="137"/>
        <end position="146"/>
    </location>
</feature>
<evidence type="ECO:0000313" key="3">
    <source>
        <dbReference type="Proteomes" id="UP001596472"/>
    </source>
</evidence>
<accession>A0ABW2L7S0</accession>
<comment type="caution">
    <text evidence="2">The sequence shown here is derived from an EMBL/GenBank/DDBJ whole genome shotgun (WGS) entry which is preliminary data.</text>
</comment>
<feature type="region of interest" description="Disordered" evidence="1">
    <location>
        <begin position="113"/>
        <end position="146"/>
    </location>
</feature>
<dbReference type="EMBL" id="JBHTBS010000003">
    <property type="protein sequence ID" value="MFC7337230.1"/>
    <property type="molecule type" value="Genomic_DNA"/>
</dbReference>
<evidence type="ECO:0000256" key="1">
    <source>
        <dbReference type="SAM" id="MobiDB-lite"/>
    </source>
</evidence>
<dbReference type="Proteomes" id="UP001596472">
    <property type="component" value="Unassembled WGS sequence"/>
</dbReference>
<sequence length="146" mass="15837">MNWYRVALLAWLLTLVSCGLGDGEGEEEKEVSATAPRLVGQIASINEGQRFVLVEGYGEWKLGEGLLLSSFGGQNERSATLIVSGERMGRYTAADWKSGELKLGDQVYARPLKSEAPESSEFVSTESEPVVEASGENFEKSDVEGD</sequence>
<dbReference type="RefSeq" id="WP_379711341.1">
    <property type="nucleotide sequence ID" value="NZ_JBHTBS010000003.1"/>
</dbReference>
<reference evidence="3" key="1">
    <citation type="journal article" date="2019" name="Int. J. Syst. Evol. Microbiol.">
        <title>The Global Catalogue of Microorganisms (GCM) 10K type strain sequencing project: providing services to taxonomists for standard genome sequencing and annotation.</title>
        <authorList>
            <consortium name="The Broad Institute Genomics Platform"/>
            <consortium name="The Broad Institute Genome Sequencing Center for Infectious Disease"/>
            <person name="Wu L."/>
            <person name="Ma J."/>
        </authorList>
    </citation>
    <scope>NUCLEOTIDE SEQUENCE [LARGE SCALE GENOMIC DNA]</scope>
    <source>
        <strain evidence="3">CGMCC 4.1467</strain>
    </source>
</reference>
<dbReference type="PROSITE" id="PS51257">
    <property type="entry name" value="PROKAR_LIPOPROTEIN"/>
    <property type="match status" value="1"/>
</dbReference>
<name>A0ABW2L7S0_9BACT</name>